<dbReference type="Proteomes" id="UP000250235">
    <property type="component" value="Unassembled WGS sequence"/>
</dbReference>
<evidence type="ECO:0000256" key="1">
    <source>
        <dbReference type="SAM" id="MobiDB-lite"/>
    </source>
</evidence>
<evidence type="ECO:0000313" key="3">
    <source>
        <dbReference type="Proteomes" id="UP000250235"/>
    </source>
</evidence>
<keyword evidence="3" id="KW-1185">Reference proteome</keyword>
<dbReference type="EMBL" id="KV015641">
    <property type="protein sequence ID" value="KZV20476.1"/>
    <property type="molecule type" value="Genomic_DNA"/>
</dbReference>
<feature type="region of interest" description="Disordered" evidence="1">
    <location>
        <begin position="13"/>
        <end position="67"/>
    </location>
</feature>
<proteinExistence type="predicted"/>
<protein>
    <submittedName>
        <fullName evidence="2">Uncharacterized protein</fullName>
    </submittedName>
</protein>
<dbReference type="AlphaFoldDB" id="A0A2Z7AFQ0"/>
<reference evidence="2 3" key="1">
    <citation type="journal article" date="2015" name="Proc. Natl. Acad. Sci. U.S.A.">
        <title>The resurrection genome of Boea hygrometrica: A blueprint for survival of dehydration.</title>
        <authorList>
            <person name="Xiao L."/>
            <person name="Yang G."/>
            <person name="Zhang L."/>
            <person name="Yang X."/>
            <person name="Zhao S."/>
            <person name="Ji Z."/>
            <person name="Zhou Q."/>
            <person name="Hu M."/>
            <person name="Wang Y."/>
            <person name="Chen M."/>
            <person name="Xu Y."/>
            <person name="Jin H."/>
            <person name="Xiao X."/>
            <person name="Hu G."/>
            <person name="Bao F."/>
            <person name="Hu Y."/>
            <person name="Wan P."/>
            <person name="Li L."/>
            <person name="Deng X."/>
            <person name="Kuang T."/>
            <person name="Xiang C."/>
            <person name="Zhu J.K."/>
            <person name="Oliver M.J."/>
            <person name="He Y."/>
        </authorList>
    </citation>
    <scope>NUCLEOTIDE SEQUENCE [LARGE SCALE GENOMIC DNA]</scope>
    <source>
        <strain evidence="3">cv. XS01</strain>
    </source>
</reference>
<name>A0A2Z7AFQ0_9LAMI</name>
<organism evidence="2 3">
    <name type="scientific">Dorcoceras hygrometricum</name>
    <dbReference type="NCBI Taxonomy" id="472368"/>
    <lineage>
        <taxon>Eukaryota</taxon>
        <taxon>Viridiplantae</taxon>
        <taxon>Streptophyta</taxon>
        <taxon>Embryophyta</taxon>
        <taxon>Tracheophyta</taxon>
        <taxon>Spermatophyta</taxon>
        <taxon>Magnoliopsida</taxon>
        <taxon>eudicotyledons</taxon>
        <taxon>Gunneridae</taxon>
        <taxon>Pentapetalae</taxon>
        <taxon>asterids</taxon>
        <taxon>lamiids</taxon>
        <taxon>Lamiales</taxon>
        <taxon>Gesneriaceae</taxon>
        <taxon>Didymocarpoideae</taxon>
        <taxon>Trichosporeae</taxon>
        <taxon>Loxocarpinae</taxon>
        <taxon>Dorcoceras</taxon>
    </lineage>
</organism>
<accession>A0A2Z7AFQ0</accession>
<gene>
    <name evidence="2" type="ORF">F511_14458</name>
</gene>
<sequence>MLAAAPPCDANFPPFSLLAPTTMAGASSAGPPPGPDGSNGTSHDPNRKPQPKVETYEGGYPLTASAPCGREIKLEPAMI</sequence>
<evidence type="ECO:0000313" key="2">
    <source>
        <dbReference type="EMBL" id="KZV20476.1"/>
    </source>
</evidence>